<dbReference type="eggNOG" id="COG0438">
    <property type="taxonomic scope" value="Bacteria"/>
</dbReference>
<evidence type="ECO:0000313" key="4">
    <source>
        <dbReference type="Proteomes" id="UP000002383"/>
    </source>
</evidence>
<evidence type="ECO:0000259" key="1">
    <source>
        <dbReference type="Pfam" id="PF00534"/>
    </source>
</evidence>
<name>B8GN23_THISH</name>
<protein>
    <submittedName>
        <fullName evidence="3">Glycosyltransferase-like protein</fullName>
    </submittedName>
</protein>
<dbReference type="PANTHER" id="PTHR45947">
    <property type="entry name" value="SULFOQUINOVOSYL TRANSFERASE SQD2"/>
    <property type="match status" value="1"/>
</dbReference>
<keyword evidence="4" id="KW-1185">Reference proteome</keyword>
<dbReference type="CDD" id="cd03801">
    <property type="entry name" value="GT4_PimA-like"/>
    <property type="match status" value="1"/>
</dbReference>
<gene>
    <name evidence="3" type="ordered locus">Tgr7_0793</name>
</gene>
<proteinExistence type="predicted"/>
<reference evidence="3 4" key="1">
    <citation type="journal article" date="2011" name="Stand. Genomic Sci.">
        <title>Complete genome sequence of 'Thioalkalivibrio sulfidophilus' HL-EbGr7.</title>
        <authorList>
            <person name="Muyzer G."/>
            <person name="Sorokin D.Y."/>
            <person name="Mavromatis K."/>
            <person name="Lapidus A."/>
            <person name="Clum A."/>
            <person name="Ivanova N."/>
            <person name="Pati A."/>
            <person name="d'Haeseleer P."/>
            <person name="Woyke T."/>
            <person name="Kyrpides N.C."/>
        </authorList>
    </citation>
    <scope>NUCLEOTIDE SEQUENCE [LARGE SCALE GENOMIC DNA]</scope>
    <source>
        <strain evidence="3 4">HL-EbGR7</strain>
    </source>
</reference>
<dbReference type="Pfam" id="PF13439">
    <property type="entry name" value="Glyco_transf_4"/>
    <property type="match status" value="1"/>
</dbReference>
<dbReference type="STRING" id="396588.Tgr7_0793"/>
<accession>B8GN23</accession>
<dbReference type="PANTHER" id="PTHR45947:SF3">
    <property type="entry name" value="SULFOQUINOVOSYL TRANSFERASE SQD2"/>
    <property type="match status" value="1"/>
</dbReference>
<evidence type="ECO:0000259" key="2">
    <source>
        <dbReference type="Pfam" id="PF13439"/>
    </source>
</evidence>
<evidence type="ECO:0000313" key="3">
    <source>
        <dbReference type="EMBL" id="ACL71884.1"/>
    </source>
</evidence>
<dbReference type="AlphaFoldDB" id="B8GN23"/>
<dbReference type="RefSeq" id="WP_012637372.1">
    <property type="nucleotide sequence ID" value="NC_011901.1"/>
</dbReference>
<organism evidence="3 4">
    <name type="scientific">Thioalkalivibrio sulfidiphilus (strain HL-EbGR7)</name>
    <dbReference type="NCBI Taxonomy" id="396588"/>
    <lineage>
        <taxon>Bacteria</taxon>
        <taxon>Pseudomonadati</taxon>
        <taxon>Pseudomonadota</taxon>
        <taxon>Gammaproteobacteria</taxon>
        <taxon>Chromatiales</taxon>
        <taxon>Ectothiorhodospiraceae</taxon>
        <taxon>Thioalkalivibrio</taxon>
    </lineage>
</organism>
<feature type="domain" description="Glycosyltransferase subfamily 4-like N-terminal" evidence="2">
    <location>
        <begin position="22"/>
        <end position="171"/>
    </location>
</feature>
<keyword evidence="3" id="KW-0808">Transferase</keyword>
<dbReference type="EMBL" id="CP001339">
    <property type="protein sequence ID" value="ACL71884.1"/>
    <property type="molecule type" value="Genomic_DNA"/>
</dbReference>
<dbReference type="Gene3D" id="3.40.50.2000">
    <property type="entry name" value="Glycogen Phosphorylase B"/>
    <property type="match status" value="2"/>
</dbReference>
<dbReference type="HOGENOM" id="CLU_009583_2_5_6"/>
<dbReference type="InterPro" id="IPR028098">
    <property type="entry name" value="Glyco_trans_4-like_N"/>
</dbReference>
<dbReference type="KEGG" id="tgr:Tgr7_0793"/>
<dbReference type="InterPro" id="IPR001296">
    <property type="entry name" value="Glyco_trans_1"/>
</dbReference>
<dbReference type="SUPFAM" id="SSF53756">
    <property type="entry name" value="UDP-Glycosyltransferase/glycogen phosphorylase"/>
    <property type="match status" value="1"/>
</dbReference>
<dbReference type="Pfam" id="PF00534">
    <property type="entry name" value="Glycos_transf_1"/>
    <property type="match status" value="1"/>
</dbReference>
<dbReference type="Proteomes" id="UP000002383">
    <property type="component" value="Chromosome"/>
</dbReference>
<sequence length="384" mass="42043">MITANRPMPKLLHITRNYPPLWGGMERLNWHISAELSAHMDVRVIAPTGASANAPERVQVQEVPLKPLWKFAFATLWHSVRQARDWKPDIVLAGSGLTSPMAWIAARVCGAQAVVYTHGLDITAQHPVYRLLWLPFLRRMDLVIANSRATASLASSKSIDKDKILIVPPGTEIPTLDEQARQRFRNTYELTDRKVLLSVGRLTARKGLREFVSDVLPEIVRERPDTMLVIVGDAPTDSLYAQGQTPESILASAQAAGVKDNVLLTGKLFGQDLADAYAGADVHVFPVREILNDPEGFGMVAVEAAAHGLATVAYATGGIVDAVKEDESGKLVKPGDSLGFKRAVLEYLAAPPPRQMLTTYASQFSWKNFSARLTSALRNPTKPV</sequence>
<dbReference type="OrthoDB" id="4611853at2"/>
<dbReference type="GO" id="GO:0016758">
    <property type="term" value="F:hexosyltransferase activity"/>
    <property type="evidence" value="ECO:0007669"/>
    <property type="project" value="TreeGrafter"/>
</dbReference>
<dbReference type="CAZy" id="GT4">
    <property type="family name" value="Glycosyltransferase Family 4"/>
</dbReference>
<dbReference type="InterPro" id="IPR050194">
    <property type="entry name" value="Glycosyltransferase_grp1"/>
</dbReference>
<feature type="domain" description="Glycosyl transferase family 1" evidence="1">
    <location>
        <begin position="185"/>
        <end position="363"/>
    </location>
</feature>